<protein>
    <recommendedName>
        <fullName evidence="4">DUF1232 domain-containing protein</fullName>
    </recommendedName>
</protein>
<accession>A0ABW1V3I4</accession>
<evidence type="ECO:0008006" key="4">
    <source>
        <dbReference type="Google" id="ProtNLM"/>
    </source>
</evidence>
<comment type="caution">
    <text evidence="2">The sequence shown here is derived from an EMBL/GenBank/DDBJ whole genome shotgun (WGS) entry which is preliminary data.</text>
</comment>
<feature type="transmembrane region" description="Helical" evidence="1">
    <location>
        <begin position="50"/>
        <end position="67"/>
    </location>
</feature>
<reference evidence="3" key="1">
    <citation type="journal article" date="2019" name="Int. J. Syst. Evol. Microbiol.">
        <title>The Global Catalogue of Microorganisms (GCM) 10K type strain sequencing project: providing services to taxonomists for standard genome sequencing and annotation.</title>
        <authorList>
            <consortium name="The Broad Institute Genomics Platform"/>
            <consortium name="The Broad Institute Genome Sequencing Center for Infectious Disease"/>
            <person name="Wu L."/>
            <person name="Ma J."/>
        </authorList>
    </citation>
    <scope>NUCLEOTIDE SEQUENCE [LARGE SCALE GENOMIC DNA]</scope>
    <source>
        <strain evidence="3">PCU 280</strain>
    </source>
</reference>
<name>A0ABW1V3I4_9BACL</name>
<organism evidence="2 3">
    <name type="scientific">Paenibacillus septentrionalis</name>
    <dbReference type="NCBI Taxonomy" id="429342"/>
    <lineage>
        <taxon>Bacteria</taxon>
        <taxon>Bacillati</taxon>
        <taxon>Bacillota</taxon>
        <taxon>Bacilli</taxon>
        <taxon>Bacillales</taxon>
        <taxon>Paenibacillaceae</taxon>
        <taxon>Paenibacillus</taxon>
    </lineage>
</organism>
<dbReference type="EMBL" id="JBHSTE010000002">
    <property type="protein sequence ID" value="MFC6332538.1"/>
    <property type="molecule type" value="Genomic_DNA"/>
</dbReference>
<dbReference type="RefSeq" id="WP_379233005.1">
    <property type="nucleotide sequence ID" value="NZ_JBHSTE010000002.1"/>
</dbReference>
<feature type="transmembrane region" description="Helical" evidence="1">
    <location>
        <begin position="26"/>
        <end position="44"/>
    </location>
</feature>
<evidence type="ECO:0000313" key="2">
    <source>
        <dbReference type="EMBL" id="MFC6332538.1"/>
    </source>
</evidence>
<dbReference type="Proteomes" id="UP001596233">
    <property type="component" value="Unassembled WGS sequence"/>
</dbReference>
<sequence length="79" mass="9380">MRKLLSLRHWKSTFSLIYKLITSRRVALWEKLLFIVPVAIYWISPDFMPFVPIDDIAFTMIIAQVFASRMAKKYNIDIT</sequence>
<evidence type="ECO:0000256" key="1">
    <source>
        <dbReference type="SAM" id="Phobius"/>
    </source>
</evidence>
<gene>
    <name evidence="2" type="ORF">ACFP56_07860</name>
</gene>
<keyword evidence="3" id="KW-1185">Reference proteome</keyword>
<proteinExistence type="predicted"/>
<keyword evidence="1" id="KW-0812">Transmembrane</keyword>
<keyword evidence="1" id="KW-0472">Membrane</keyword>
<keyword evidence="1" id="KW-1133">Transmembrane helix</keyword>
<evidence type="ECO:0000313" key="3">
    <source>
        <dbReference type="Proteomes" id="UP001596233"/>
    </source>
</evidence>